<dbReference type="EMBL" id="CATZAZ010000009">
    <property type="protein sequence ID" value="CAJ0802818.1"/>
    <property type="molecule type" value="Genomic_DNA"/>
</dbReference>
<sequence length="66" mass="7481">MQQRDHRQLDLFGGHAHPHRAQLIHQAQLVRGMQNGEIKNGRCPAARRIADLAYNATVIYPVRGAR</sequence>
<comment type="caution">
    <text evidence="1">The sequence shown here is derived from an EMBL/GenBank/DDBJ whole genome shotgun (WGS) entry which is preliminary data.</text>
</comment>
<organism evidence="1 2">
    <name type="scientific">Ralstonia thomasii</name>
    <dbReference type="NCBI Taxonomy" id="3058596"/>
    <lineage>
        <taxon>Bacteria</taxon>
        <taxon>Pseudomonadati</taxon>
        <taxon>Pseudomonadota</taxon>
        <taxon>Betaproteobacteria</taxon>
        <taxon>Burkholderiales</taxon>
        <taxon>Burkholderiaceae</taxon>
        <taxon>Ralstonia</taxon>
    </lineage>
</organism>
<gene>
    <name evidence="1" type="ORF">R77560_03800</name>
</gene>
<protein>
    <submittedName>
        <fullName evidence="1">Uncharacterized protein</fullName>
    </submittedName>
</protein>
<evidence type="ECO:0000313" key="2">
    <source>
        <dbReference type="Proteomes" id="UP001189756"/>
    </source>
</evidence>
<accession>A0AAD2BR72</accession>
<evidence type="ECO:0000313" key="1">
    <source>
        <dbReference type="EMBL" id="CAJ0802818.1"/>
    </source>
</evidence>
<dbReference type="Proteomes" id="UP001189756">
    <property type="component" value="Unassembled WGS sequence"/>
</dbReference>
<dbReference type="AlphaFoldDB" id="A0AAD2BR72"/>
<reference evidence="1" key="1">
    <citation type="submission" date="2023-07" db="EMBL/GenBank/DDBJ databases">
        <authorList>
            <person name="Peeters C."/>
        </authorList>
    </citation>
    <scope>NUCLEOTIDE SEQUENCE</scope>
    <source>
        <strain evidence="1">R-77560</strain>
    </source>
</reference>
<proteinExistence type="predicted"/>
<name>A0AAD2BR72_9RALS</name>